<evidence type="ECO:0000313" key="3">
    <source>
        <dbReference type="EMBL" id="SVD32027.1"/>
    </source>
</evidence>
<protein>
    <recommendedName>
        <fullName evidence="2">Bacterial sugar transferase domain-containing protein</fullName>
    </recommendedName>
</protein>
<name>A0A382UDB9_9ZZZZ</name>
<reference evidence="3" key="1">
    <citation type="submission" date="2018-05" db="EMBL/GenBank/DDBJ databases">
        <authorList>
            <person name="Lanie J.A."/>
            <person name="Ng W.-L."/>
            <person name="Kazmierczak K.M."/>
            <person name="Andrzejewski T.M."/>
            <person name="Davidsen T.M."/>
            <person name="Wayne K.J."/>
            <person name="Tettelin H."/>
            <person name="Glass J.I."/>
            <person name="Rusch D."/>
            <person name="Podicherti R."/>
            <person name="Tsui H.-C.T."/>
            <person name="Winkler M.E."/>
        </authorList>
    </citation>
    <scope>NUCLEOTIDE SEQUENCE</scope>
</reference>
<feature type="transmembrane region" description="Helical" evidence="1">
    <location>
        <begin position="38"/>
        <end position="59"/>
    </location>
</feature>
<keyword evidence="1" id="KW-1133">Transmembrane helix</keyword>
<organism evidence="3">
    <name type="scientific">marine metagenome</name>
    <dbReference type="NCBI Taxonomy" id="408172"/>
    <lineage>
        <taxon>unclassified sequences</taxon>
        <taxon>metagenomes</taxon>
        <taxon>ecological metagenomes</taxon>
    </lineage>
</organism>
<dbReference type="InterPro" id="IPR003362">
    <property type="entry name" value="Bact_transf"/>
</dbReference>
<keyword evidence="1" id="KW-0472">Membrane</keyword>
<keyword evidence="1" id="KW-0812">Transmembrane</keyword>
<dbReference type="AlphaFoldDB" id="A0A382UDB9"/>
<sequence length="225" mass="26200">MNKPNNPIKITSAQETLTSPSYSTTFILKHFYIRKVKVISDFIFAIFLLIIGLPLWFFIACVIKLDSKGPVFFKQVRLGKNNEKFTLIKFRTMIENAEIETGPVWTDKKDTRITFVGKGLRRFYLDEVPQLFNVLKGEMSIVGPRPERPYFAEQLVKKYPSYLDRLLVKPGLTGWAQINQSYDMSIEDVGQKLKYDFYYIENLSFIFDLQIMIKTILVVLLGKGW</sequence>
<dbReference type="GO" id="GO:0016780">
    <property type="term" value="F:phosphotransferase activity, for other substituted phosphate groups"/>
    <property type="evidence" value="ECO:0007669"/>
    <property type="project" value="TreeGrafter"/>
</dbReference>
<accession>A0A382UDB9</accession>
<gene>
    <name evidence="3" type="ORF">METZ01_LOCUS384881</name>
</gene>
<evidence type="ECO:0000259" key="2">
    <source>
        <dbReference type="Pfam" id="PF02397"/>
    </source>
</evidence>
<dbReference type="Pfam" id="PF02397">
    <property type="entry name" value="Bac_transf"/>
    <property type="match status" value="1"/>
</dbReference>
<dbReference type="EMBL" id="UINC01143225">
    <property type="protein sequence ID" value="SVD32027.1"/>
    <property type="molecule type" value="Genomic_DNA"/>
</dbReference>
<dbReference type="PANTHER" id="PTHR30576">
    <property type="entry name" value="COLANIC BIOSYNTHESIS UDP-GLUCOSE LIPID CARRIER TRANSFERASE"/>
    <property type="match status" value="1"/>
</dbReference>
<proteinExistence type="predicted"/>
<feature type="domain" description="Bacterial sugar transferase" evidence="2">
    <location>
        <begin position="37"/>
        <end position="220"/>
    </location>
</feature>
<evidence type="ECO:0000256" key="1">
    <source>
        <dbReference type="SAM" id="Phobius"/>
    </source>
</evidence>
<dbReference type="PANTHER" id="PTHR30576:SF0">
    <property type="entry name" value="UNDECAPRENYL-PHOSPHATE N-ACETYLGALACTOSAMINYL 1-PHOSPHATE TRANSFERASE-RELATED"/>
    <property type="match status" value="1"/>
</dbReference>